<dbReference type="Proteomes" id="UP000615760">
    <property type="component" value="Unassembled WGS sequence"/>
</dbReference>
<dbReference type="RefSeq" id="WP_188620302.1">
    <property type="nucleotide sequence ID" value="NZ_BMJE01000003.1"/>
</dbReference>
<reference evidence="3" key="1">
    <citation type="journal article" date="2019" name="Int. J. Syst. Evol. Microbiol.">
        <title>The Global Catalogue of Microorganisms (GCM) 10K type strain sequencing project: providing services to taxonomists for standard genome sequencing and annotation.</title>
        <authorList>
            <consortium name="The Broad Institute Genomics Platform"/>
            <consortium name="The Broad Institute Genome Sequencing Center for Infectious Disease"/>
            <person name="Wu L."/>
            <person name="Ma J."/>
        </authorList>
    </citation>
    <scope>NUCLEOTIDE SEQUENCE [LARGE SCALE GENOMIC DNA]</scope>
    <source>
        <strain evidence="3">CGMCC 1.15461</strain>
    </source>
</reference>
<keyword evidence="1" id="KW-1133">Transmembrane helix</keyword>
<evidence type="ECO:0008006" key="4">
    <source>
        <dbReference type="Google" id="ProtNLM"/>
    </source>
</evidence>
<name>A0ABQ1JP45_9FLAO</name>
<organism evidence="2 3">
    <name type="scientific">Flavobacterium suaedae</name>
    <dbReference type="NCBI Taxonomy" id="1767027"/>
    <lineage>
        <taxon>Bacteria</taxon>
        <taxon>Pseudomonadati</taxon>
        <taxon>Bacteroidota</taxon>
        <taxon>Flavobacteriia</taxon>
        <taxon>Flavobacteriales</taxon>
        <taxon>Flavobacteriaceae</taxon>
        <taxon>Flavobacterium</taxon>
    </lineage>
</organism>
<accession>A0ABQ1JP45</accession>
<gene>
    <name evidence="2" type="ORF">GCM10007424_11430</name>
</gene>
<evidence type="ECO:0000313" key="3">
    <source>
        <dbReference type="Proteomes" id="UP000615760"/>
    </source>
</evidence>
<keyword evidence="1" id="KW-0812">Transmembrane</keyword>
<keyword evidence="1" id="KW-0472">Membrane</keyword>
<feature type="transmembrane region" description="Helical" evidence="1">
    <location>
        <begin position="7"/>
        <end position="26"/>
    </location>
</feature>
<evidence type="ECO:0000256" key="1">
    <source>
        <dbReference type="SAM" id="Phobius"/>
    </source>
</evidence>
<dbReference type="EMBL" id="BMJE01000003">
    <property type="protein sequence ID" value="GGB73246.1"/>
    <property type="molecule type" value="Genomic_DNA"/>
</dbReference>
<evidence type="ECO:0000313" key="2">
    <source>
        <dbReference type="EMBL" id="GGB73246.1"/>
    </source>
</evidence>
<protein>
    <recommendedName>
        <fullName evidence="4">Nitrogen fixation protein FixH</fullName>
    </recommendedName>
</protein>
<proteinExistence type="predicted"/>
<comment type="caution">
    <text evidence="2">The sequence shown here is derived from an EMBL/GenBank/DDBJ whole genome shotgun (WGS) entry which is preliminary data.</text>
</comment>
<sequence>MKKVLKVIGVIIIAVIGINILIAVFSSTETQISKEPEPEKELVYKDVFTFKGNGMKKSESFYLTGADAKVLYKYNAGNSYGGAFSFYVVEKGHDVMTEGGIPEVLTQSLQEESQSTIQKPEGDYYLYVNAVGNWEIIVQEKQ</sequence>
<keyword evidence="3" id="KW-1185">Reference proteome</keyword>